<evidence type="ECO:0000256" key="3">
    <source>
        <dbReference type="SAM" id="Phobius"/>
    </source>
</evidence>
<organism evidence="8 9">
    <name type="scientific">Janthinobacterium agaricidamnosum</name>
    <dbReference type="NCBI Taxonomy" id="55508"/>
    <lineage>
        <taxon>Bacteria</taxon>
        <taxon>Pseudomonadati</taxon>
        <taxon>Pseudomonadota</taxon>
        <taxon>Betaproteobacteria</taxon>
        <taxon>Burkholderiales</taxon>
        <taxon>Oxalobacteraceae</taxon>
        <taxon>Janthinobacterium</taxon>
    </lineage>
</organism>
<dbReference type="PROSITE" id="PS50883">
    <property type="entry name" value="EAL"/>
    <property type="match status" value="1"/>
</dbReference>
<dbReference type="SUPFAM" id="SSF55785">
    <property type="entry name" value="PYP-like sensor domain (PAS domain)"/>
    <property type="match status" value="1"/>
</dbReference>
<dbReference type="EMBL" id="CP033019">
    <property type="protein sequence ID" value="AYM74695.1"/>
    <property type="molecule type" value="Genomic_DNA"/>
</dbReference>
<keyword evidence="3" id="KW-1133">Transmembrane helix</keyword>
<evidence type="ECO:0000256" key="1">
    <source>
        <dbReference type="ARBA" id="ARBA00051114"/>
    </source>
</evidence>
<dbReference type="NCBIfam" id="TIGR00229">
    <property type="entry name" value="sensory_box"/>
    <property type="match status" value="1"/>
</dbReference>
<dbReference type="GO" id="GO:0071111">
    <property type="term" value="F:cyclic-guanylate-specific phosphodiesterase activity"/>
    <property type="evidence" value="ECO:0007669"/>
    <property type="project" value="UniProtKB-EC"/>
</dbReference>
<dbReference type="InterPro" id="IPR035919">
    <property type="entry name" value="EAL_sf"/>
</dbReference>
<evidence type="ECO:0000259" key="6">
    <source>
        <dbReference type="PROSITE" id="PS50883"/>
    </source>
</evidence>
<feature type="transmembrane region" description="Helical" evidence="3">
    <location>
        <begin position="90"/>
        <end position="114"/>
    </location>
</feature>
<protein>
    <submittedName>
        <fullName evidence="8">EAL domain-containing protein</fullName>
    </submittedName>
</protein>
<dbReference type="NCBIfam" id="TIGR00254">
    <property type="entry name" value="GGDEF"/>
    <property type="match status" value="1"/>
</dbReference>
<dbReference type="PANTHER" id="PTHR44757">
    <property type="entry name" value="DIGUANYLATE CYCLASE DGCP"/>
    <property type="match status" value="1"/>
</dbReference>
<feature type="domain" description="EAL" evidence="6">
    <location>
        <begin position="516"/>
        <end position="770"/>
    </location>
</feature>
<feature type="region of interest" description="Disordered" evidence="2">
    <location>
        <begin position="1"/>
        <end position="34"/>
    </location>
</feature>
<dbReference type="CDD" id="cd00130">
    <property type="entry name" value="PAS"/>
    <property type="match status" value="1"/>
</dbReference>
<dbReference type="PROSITE" id="PS50887">
    <property type="entry name" value="GGDEF"/>
    <property type="match status" value="1"/>
</dbReference>
<dbReference type="PROSITE" id="PS50112">
    <property type="entry name" value="PAS"/>
    <property type="match status" value="1"/>
</dbReference>
<evidence type="ECO:0000259" key="5">
    <source>
        <dbReference type="PROSITE" id="PS50113"/>
    </source>
</evidence>
<dbReference type="InterPro" id="IPR001633">
    <property type="entry name" value="EAL_dom"/>
</dbReference>
<feature type="compositionally biased region" description="Polar residues" evidence="2">
    <location>
        <begin position="1"/>
        <end position="10"/>
    </location>
</feature>
<dbReference type="Pfam" id="PF13426">
    <property type="entry name" value="PAS_9"/>
    <property type="match status" value="1"/>
</dbReference>
<dbReference type="PANTHER" id="PTHR44757:SF2">
    <property type="entry name" value="BIOFILM ARCHITECTURE MAINTENANCE PROTEIN MBAA"/>
    <property type="match status" value="1"/>
</dbReference>
<dbReference type="InterPro" id="IPR052155">
    <property type="entry name" value="Biofilm_reg_signaling"/>
</dbReference>
<accession>A0A3G2E676</accession>
<dbReference type="Gene3D" id="3.30.450.20">
    <property type="entry name" value="PAS domain"/>
    <property type="match status" value="1"/>
</dbReference>
<keyword evidence="9" id="KW-1185">Reference proteome</keyword>
<dbReference type="SMART" id="SM00091">
    <property type="entry name" value="PAS"/>
    <property type="match status" value="1"/>
</dbReference>
<dbReference type="FunFam" id="3.30.70.270:FF:000001">
    <property type="entry name" value="Diguanylate cyclase domain protein"/>
    <property type="match status" value="1"/>
</dbReference>
<dbReference type="InterPro" id="IPR043128">
    <property type="entry name" value="Rev_trsase/Diguanyl_cyclase"/>
</dbReference>
<dbReference type="AlphaFoldDB" id="A0A3G2E676"/>
<dbReference type="InterPro" id="IPR029787">
    <property type="entry name" value="Nucleotide_cyclase"/>
</dbReference>
<dbReference type="CDD" id="cd01948">
    <property type="entry name" value="EAL"/>
    <property type="match status" value="1"/>
</dbReference>
<dbReference type="PROSITE" id="PS50113">
    <property type="entry name" value="PAC"/>
    <property type="match status" value="1"/>
</dbReference>
<dbReference type="Pfam" id="PF00563">
    <property type="entry name" value="EAL"/>
    <property type="match status" value="1"/>
</dbReference>
<evidence type="ECO:0000256" key="2">
    <source>
        <dbReference type="SAM" id="MobiDB-lite"/>
    </source>
</evidence>
<dbReference type="Pfam" id="PF00990">
    <property type="entry name" value="GGDEF"/>
    <property type="match status" value="1"/>
</dbReference>
<gene>
    <name evidence="8" type="ORF">D9M09_01920</name>
</gene>
<feature type="domain" description="GGDEF" evidence="7">
    <location>
        <begin position="374"/>
        <end position="507"/>
    </location>
</feature>
<dbReference type="InterPro" id="IPR000014">
    <property type="entry name" value="PAS"/>
</dbReference>
<dbReference type="Gene3D" id="3.30.70.270">
    <property type="match status" value="1"/>
</dbReference>
<sequence length="778" mass="85882">MGSFPGFQSSARERSERRPNEGRHMQQRNTAPAQWPDYISCKHACPFASERTPRRLPPYSQSLPELPDHGSAPALLPDAIMQSFFKRISISVSISALITLTVGLCLTALCYASARQIESESSKLLLQYYASGHTLGAALLPAKGMAPDANHRGSLYVLLGGLLSSLLATAYVYQLVSRNFVIARITGERTAALQFANLRLSEDIAARMRNEKSLRLRERIIEVSANAIILCSADAPGYLIEYVNPAFERITGYAAGEVIGQRLEDLQGPEQGRQDMHQITAALREQREGKAIVRNFRKDGSTYWSELFVAPVRDDGDGAVSHFVVAQYDISTVMRFEQELEFQARHDILTGLANRALLRERLEQAMAVTRRSGQPLWVVFIDLDRFKFVNDTLGHDAGDLVLKNVAERLRDATREVDTVARLGGDEFVLLLPQHGAGEPGAAILQRIQDAVAQPLQLGEYEFFLSCCMGVAVYPDDGQNADTLIKHADIAMYRAKEQGRGHWQFYASGMNSGTLEQLGLESELRHALERGQFHLEYQPQLDLASGAVVGMEALLRWQHPQLGRIPPASFIGLAEEMGLITPIGDWVLRTACAQTRAWQLAGHGPLRLAVNLSARQFKQRNLLHAVAQALAETGLDAAHLELELTESMVMHNVEQATAIMANLKALGVQLSIDDFGTGYSSLAYLRHFPIDVLKIDKTFVSDITHSDDDAAIVRAIISLAHSLRLKVIAEGVETAQQLAFLRQHGCDQMQGYLFSRPLAAPAFEELLRQGSMLPALAMG</sequence>
<dbReference type="SMART" id="SM00052">
    <property type="entry name" value="EAL"/>
    <property type="match status" value="1"/>
</dbReference>
<dbReference type="Proteomes" id="UP000279594">
    <property type="component" value="Chromosome"/>
</dbReference>
<feature type="domain" description="PAC" evidence="5">
    <location>
        <begin position="287"/>
        <end position="342"/>
    </location>
</feature>
<feature type="transmembrane region" description="Helical" evidence="3">
    <location>
        <begin position="154"/>
        <end position="173"/>
    </location>
</feature>
<dbReference type="InterPro" id="IPR035965">
    <property type="entry name" value="PAS-like_dom_sf"/>
</dbReference>
<dbReference type="GO" id="GO:0071732">
    <property type="term" value="P:cellular response to nitric oxide"/>
    <property type="evidence" value="ECO:0007669"/>
    <property type="project" value="UniProtKB-ARBA"/>
</dbReference>
<proteinExistence type="predicted"/>
<name>A0A3G2E676_9BURK</name>
<dbReference type="SMART" id="SM00267">
    <property type="entry name" value="GGDEF"/>
    <property type="match status" value="1"/>
</dbReference>
<dbReference type="FunFam" id="3.20.20.450:FF:000001">
    <property type="entry name" value="Cyclic di-GMP phosphodiesterase yahA"/>
    <property type="match status" value="1"/>
</dbReference>
<dbReference type="InterPro" id="IPR000160">
    <property type="entry name" value="GGDEF_dom"/>
</dbReference>
<reference evidence="8 9" key="1">
    <citation type="submission" date="2018-10" db="EMBL/GenBank/DDBJ databases">
        <title>Effects of UV and annual dynamics of microbial communities in freshwater RAS systems.</title>
        <authorList>
            <person name="Bekkelund A.K."/>
            <person name="Hansen B.R."/>
            <person name="Stokken H."/>
            <person name="Eriksen B.F."/>
            <person name="Kashulin N.A."/>
        </authorList>
    </citation>
    <scope>NUCLEOTIDE SEQUENCE [LARGE SCALE GENOMIC DNA]</scope>
    <source>
        <strain evidence="8 9">BHSEK</strain>
    </source>
</reference>
<evidence type="ECO:0000313" key="9">
    <source>
        <dbReference type="Proteomes" id="UP000279594"/>
    </source>
</evidence>
<keyword evidence="3" id="KW-0472">Membrane</keyword>
<dbReference type="Gene3D" id="3.20.20.450">
    <property type="entry name" value="EAL domain"/>
    <property type="match status" value="1"/>
</dbReference>
<evidence type="ECO:0000259" key="4">
    <source>
        <dbReference type="PROSITE" id="PS50112"/>
    </source>
</evidence>
<evidence type="ECO:0000259" key="7">
    <source>
        <dbReference type="PROSITE" id="PS50887"/>
    </source>
</evidence>
<dbReference type="SUPFAM" id="SSF55073">
    <property type="entry name" value="Nucleotide cyclase"/>
    <property type="match status" value="1"/>
</dbReference>
<dbReference type="InterPro" id="IPR000700">
    <property type="entry name" value="PAS-assoc_C"/>
</dbReference>
<feature type="domain" description="PAS" evidence="4">
    <location>
        <begin position="213"/>
        <end position="286"/>
    </location>
</feature>
<evidence type="ECO:0000313" key="8">
    <source>
        <dbReference type="EMBL" id="AYM74695.1"/>
    </source>
</evidence>
<keyword evidence="3" id="KW-0812">Transmembrane</keyword>
<dbReference type="SUPFAM" id="SSF141868">
    <property type="entry name" value="EAL domain-like"/>
    <property type="match status" value="1"/>
</dbReference>
<comment type="catalytic activity">
    <reaction evidence="1">
        <text>3',3'-c-di-GMP + H2O = 5'-phosphoguanylyl(3'-&gt;5')guanosine + H(+)</text>
        <dbReference type="Rhea" id="RHEA:24902"/>
        <dbReference type="ChEBI" id="CHEBI:15377"/>
        <dbReference type="ChEBI" id="CHEBI:15378"/>
        <dbReference type="ChEBI" id="CHEBI:58754"/>
        <dbReference type="ChEBI" id="CHEBI:58805"/>
        <dbReference type="EC" id="3.1.4.52"/>
    </reaction>
    <physiologicalReaction direction="left-to-right" evidence="1">
        <dbReference type="Rhea" id="RHEA:24903"/>
    </physiologicalReaction>
</comment>
<feature type="compositionally biased region" description="Basic and acidic residues" evidence="2">
    <location>
        <begin position="11"/>
        <end position="24"/>
    </location>
</feature>
<dbReference type="CDD" id="cd01949">
    <property type="entry name" value="GGDEF"/>
    <property type="match status" value="1"/>
</dbReference>